<organism evidence="2 3">
    <name type="scientific">Actinorhabdospora filicis</name>
    <dbReference type="NCBI Taxonomy" id="1785913"/>
    <lineage>
        <taxon>Bacteria</taxon>
        <taxon>Bacillati</taxon>
        <taxon>Actinomycetota</taxon>
        <taxon>Actinomycetes</taxon>
        <taxon>Micromonosporales</taxon>
        <taxon>Micromonosporaceae</taxon>
        <taxon>Actinorhabdospora</taxon>
    </lineage>
</organism>
<keyword evidence="1" id="KW-1133">Transmembrane helix</keyword>
<name>A0A9W6WEL8_9ACTN</name>
<sequence>MVLMERTLWTEHPFERFARGASLIAGPVLNAIGTFYWNDEGRHGVTGGVIAALSSVVWLYGLLGLWDRVRAAKPVIGVLGSLLAVSGCFGGISFGLQGFYEAAFGLDKEASLAHLAQHPAATPLVLWLPGVTFPMSVIALGLCLATLKKAPLWTAVTLVVAGAVFPISRIPRIEIIGHAADLLLLVPMVALGLALILSRPERETPPGTP</sequence>
<protein>
    <submittedName>
        <fullName evidence="2">Uncharacterized protein</fullName>
    </submittedName>
</protein>
<gene>
    <name evidence="2" type="ORF">Afil01_68020</name>
</gene>
<keyword evidence="1" id="KW-0812">Transmembrane</keyword>
<dbReference type="Proteomes" id="UP001165079">
    <property type="component" value="Unassembled WGS sequence"/>
</dbReference>
<evidence type="ECO:0000313" key="2">
    <source>
        <dbReference type="EMBL" id="GLZ81995.1"/>
    </source>
</evidence>
<evidence type="ECO:0000256" key="1">
    <source>
        <dbReference type="SAM" id="Phobius"/>
    </source>
</evidence>
<proteinExistence type="predicted"/>
<comment type="caution">
    <text evidence="2">The sequence shown here is derived from an EMBL/GenBank/DDBJ whole genome shotgun (WGS) entry which is preliminary data.</text>
</comment>
<dbReference type="EMBL" id="BSTX01000008">
    <property type="protein sequence ID" value="GLZ81995.1"/>
    <property type="molecule type" value="Genomic_DNA"/>
</dbReference>
<feature type="transmembrane region" description="Helical" evidence="1">
    <location>
        <begin position="20"/>
        <end position="37"/>
    </location>
</feature>
<reference evidence="2" key="1">
    <citation type="submission" date="2023-03" db="EMBL/GenBank/DDBJ databases">
        <title>Actinorhabdospora filicis NBRC 111898.</title>
        <authorList>
            <person name="Ichikawa N."/>
            <person name="Sato H."/>
            <person name="Tonouchi N."/>
        </authorList>
    </citation>
    <scope>NUCLEOTIDE SEQUENCE</scope>
    <source>
        <strain evidence="2">NBRC 111898</strain>
    </source>
</reference>
<evidence type="ECO:0000313" key="3">
    <source>
        <dbReference type="Proteomes" id="UP001165079"/>
    </source>
</evidence>
<feature type="transmembrane region" description="Helical" evidence="1">
    <location>
        <begin position="75"/>
        <end position="100"/>
    </location>
</feature>
<keyword evidence="1" id="KW-0472">Membrane</keyword>
<dbReference type="RefSeq" id="WP_285667561.1">
    <property type="nucleotide sequence ID" value="NZ_BSTX01000008.1"/>
</dbReference>
<feature type="transmembrane region" description="Helical" evidence="1">
    <location>
        <begin position="120"/>
        <end position="145"/>
    </location>
</feature>
<dbReference type="AlphaFoldDB" id="A0A9W6WEL8"/>
<feature type="transmembrane region" description="Helical" evidence="1">
    <location>
        <begin position="175"/>
        <end position="197"/>
    </location>
</feature>
<feature type="transmembrane region" description="Helical" evidence="1">
    <location>
        <begin position="43"/>
        <end position="63"/>
    </location>
</feature>
<accession>A0A9W6WEL8</accession>
<feature type="transmembrane region" description="Helical" evidence="1">
    <location>
        <begin position="152"/>
        <end position="169"/>
    </location>
</feature>
<keyword evidence="3" id="KW-1185">Reference proteome</keyword>